<name>A0A3S4HB37_SERRU</name>
<evidence type="ECO:0000313" key="1">
    <source>
        <dbReference type="EMBL" id="VEA74070.1"/>
    </source>
</evidence>
<reference evidence="1 2" key="1">
    <citation type="submission" date="2018-12" db="EMBL/GenBank/DDBJ databases">
        <authorList>
            <consortium name="Pathogen Informatics"/>
        </authorList>
    </citation>
    <scope>NUCLEOTIDE SEQUENCE [LARGE SCALE GENOMIC DNA]</scope>
    <source>
        <strain evidence="1 2">NCTC9419</strain>
    </source>
</reference>
<sequence>MKKILFSVIQGLVAAKNGETVADNYVKLQEGWSVNNPQNQADGSVKMDLSYSVLFFDLAEQKYYSTTQRGTVQSMGEAGGDSRLVVRQPFKGFRPDDIDHVVDSWPVIVPYPTIMTERPIG</sequence>
<dbReference type="Proteomes" id="UP000271603">
    <property type="component" value="Chromosome"/>
</dbReference>
<protein>
    <submittedName>
        <fullName evidence="1">Uncharacterized protein</fullName>
    </submittedName>
</protein>
<organism evidence="1 2">
    <name type="scientific">Serratia rubidaea</name>
    <name type="common">Serratia marinorubra</name>
    <dbReference type="NCBI Taxonomy" id="61652"/>
    <lineage>
        <taxon>Bacteria</taxon>
        <taxon>Pseudomonadati</taxon>
        <taxon>Pseudomonadota</taxon>
        <taxon>Gammaproteobacteria</taxon>
        <taxon>Enterobacterales</taxon>
        <taxon>Yersiniaceae</taxon>
        <taxon>Serratia</taxon>
    </lineage>
</organism>
<proteinExistence type="predicted"/>
<dbReference type="RefSeq" id="WP_128144843.1">
    <property type="nucleotide sequence ID" value="NZ_CP042353.1"/>
</dbReference>
<gene>
    <name evidence="1" type="ORF">NCTC9419_05711</name>
</gene>
<dbReference type="AlphaFoldDB" id="A0A3S4HB37"/>
<evidence type="ECO:0000313" key="2">
    <source>
        <dbReference type="Proteomes" id="UP000271603"/>
    </source>
</evidence>
<dbReference type="EMBL" id="LR134155">
    <property type="protein sequence ID" value="VEA74070.1"/>
    <property type="molecule type" value="Genomic_DNA"/>
</dbReference>
<accession>A0A3S4HB37</accession>